<keyword evidence="9" id="KW-1185">Reference proteome</keyword>
<feature type="transmembrane region" description="Helical" evidence="6">
    <location>
        <begin position="201"/>
        <end position="221"/>
    </location>
</feature>
<dbReference type="Proteomes" id="UP001597560">
    <property type="component" value="Unassembled WGS sequence"/>
</dbReference>
<sequence length="402" mass="42248">MNKNLLPLTLGGLGIGITEFVMMGLLPDIARDLAVSIPKAGYLISAYALGVVIGAPLLVAIAGKYPPKNILIALMVMFTAFNAFSAFAPDFNTLFIARLLSGLPHGAFFGVGSVVASRIAKKGKEAQAVSLMFLGLTIANIAGVPLGTYIGHNFSWRFSFAIVVAVGLITLFSLKALLPALSANADRNLKNELSFFKKTEAWLIIFMISIGTGGLFCWYSYIAPMMTSVAGFSADAVTYILVLAGVGMMVGNLLGGFLADRFSPGKASAALLVVMAITLIIVHFVSFNPVTALIMTFVTGAVAFALAAPIQMLMINTAKGAEMIAASVSQASFNIGNALGAFLGGLPLVYHFDYTWPAVVGAAMAFVGALFAFAFIKRKKLINPSKPLEEVLVCEGAACDCI</sequence>
<feature type="transmembrane region" description="Helical" evidence="6">
    <location>
        <begin position="44"/>
        <end position="63"/>
    </location>
</feature>
<feature type="domain" description="Major facilitator superfamily (MFS) profile" evidence="7">
    <location>
        <begin position="4"/>
        <end position="380"/>
    </location>
</feature>
<dbReference type="InterPro" id="IPR050189">
    <property type="entry name" value="MFS_Efflux_Transporters"/>
</dbReference>
<evidence type="ECO:0000256" key="4">
    <source>
        <dbReference type="ARBA" id="ARBA00022989"/>
    </source>
</evidence>
<dbReference type="InterPro" id="IPR011701">
    <property type="entry name" value="MFS"/>
</dbReference>
<dbReference type="PANTHER" id="PTHR43124:SF6">
    <property type="entry name" value="TRANSPORTER ARAJ-RELATED"/>
    <property type="match status" value="1"/>
</dbReference>
<dbReference type="InterPro" id="IPR020846">
    <property type="entry name" value="MFS_dom"/>
</dbReference>
<feature type="transmembrane region" description="Helical" evidence="6">
    <location>
        <begin position="267"/>
        <end position="286"/>
    </location>
</feature>
<evidence type="ECO:0000256" key="3">
    <source>
        <dbReference type="ARBA" id="ARBA00022692"/>
    </source>
</evidence>
<keyword evidence="2" id="KW-1003">Cell membrane</keyword>
<dbReference type="Gene3D" id="1.20.1250.20">
    <property type="entry name" value="MFS general substrate transporter like domains"/>
    <property type="match status" value="2"/>
</dbReference>
<gene>
    <name evidence="8" type="ORF">ACFS6J_08460</name>
</gene>
<accession>A0ABW6B0Q1</accession>
<organism evidence="8 9">
    <name type="scientific">Olivibacter jilunii</name>
    <dbReference type="NCBI Taxonomy" id="985016"/>
    <lineage>
        <taxon>Bacteria</taxon>
        <taxon>Pseudomonadati</taxon>
        <taxon>Bacteroidota</taxon>
        <taxon>Sphingobacteriia</taxon>
        <taxon>Sphingobacteriales</taxon>
        <taxon>Sphingobacteriaceae</taxon>
        <taxon>Olivibacter</taxon>
    </lineage>
</organism>
<feature type="transmembrane region" description="Helical" evidence="6">
    <location>
        <begin position="156"/>
        <end position="181"/>
    </location>
</feature>
<evidence type="ECO:0000256" key="6">
    <source>
        <dbReference type="SAM" id="Phobius"/>
    </source>
</evidence>
<dbReference type="SUPFAM" id="SSF103473">
    <property type="entry name" value="MFS general substrate transporter"/>
    <property type="match status" value="1"/>
</dbReference>
<evidence type="ECO:0000313" key="9">
    <source>
        <dbReference type="Proteomes" id="UP001597560"/>
    </source>
</evidence>
<name>A0ABW6B0Q1_9SPHI</name>
<feature type="transmembrane region" description="Helical" evidence="6">
    <location>
        <begin position="356"/>
        <end position="376"/>
    </location>
</feature>
<dbReference type="PANTHER" id="PTHR43124">
    <property type="entry name" value="PURINE EFFLUX PUMP PBUE"/>
    <property type="match status" value="1"/>
</dbReference>
<comment type="caution">
    <text evidence="8">The sequence shown here is derived from an EMBL/GenBank/DDBJ whole genome shotgun (WGS) entry which is preliminary data.</text>
</comment>
<keyword evidence="3 6" id="KW-0812">Transmembrane</keyword>
<evidence type="ECO:0000256" key="1">
    <source>
        <dbReference type="ARBA" id="ARBA00004651"/>
    </source>
</evidence>
<keyword evidence="5 6" id="KW-0472">Membrane</keyword>
<evidence type="ECO:0000256" key="5">
    <source>
        <dbReference type="ARBA" id="ARBA00023136"/>
    </source>
</evidence>
<evidence type="ECO:0000313" key="8">
    <source>
        <dbReference type="EMBL" id="MFD2961814.1"/>
    </source>
</evidence>
<feature type="transmembrane region" description="Helical" evidence="6">
    <location>
        <begin position="95"/>
        <end position="116"/>
    </location>
</feature>
<comment type="subcellular location">
    <subcellularLocation>
        <location evidence="1">Cell membrane</location>
        <topology evidence="1">Multi-pass membrane protein</topology>
    </subcellularLocation>
</comment>
<keyword evidence="4 6" id="KW-1133">Transmembrane helix</keyword>
<evidence type="ECO:0000256" key="2">
    <source>
        <dbReference type="ARBA" id="ARBA00022475"/>
    </source>
</evidence>
<feature type="transmembrane region" description="Helical" evidence="6">
    <location>
        <begin position="128"/>
        <end position="150"/>
    </location>
</feature>
<dbReference type="Pfam" id="PF07690">
    <property type="entry name" value="MFS_1"/>
    <property type="match status" value="1"/>
</dbReference>
<dbReference type="InterPro" id="IPR036259">
    <property type="entry name" value="MFS_trans_sf"/>
</dbReference>
<feature type="transmembrane region" description="Helical" evidence="6">
    <location>
        <begin position="331"/>
        <end position="350"/>
    </location>
</feature>
<protein>
    <submittedName>
        <fullName evidence="8">MFS transporter</fullName>
    </submittedName>
</protein>
<feature type="transmembrane region" description="Helical" evidence="6">
    <location>
        <begin position="70"/>
        <end position="89"/>
    </location>
</feature>
<dbReference type="PROSITE" id="PS50850">
    <property type="entry name" value="MFS"/>
    <property type="match status" value="1"/>
</dbReference>
<dbReference type="RefSeq" id="WP_130854717.1">
    <property type="nucleotide sequence ID" value="NZ_JBHUPA010000003.1"/>
</dbReference>
<feature type="transmembrane region" description="Helical" evidence="6">
    <location>
        <begin position="236"/>
        <end position="255"/>
    </location>
</feature>
<feature type="transmembrane region" description="Helical" evidence="6">
    <location>
        <begin position="292"/>
        <end position="310"/>
    </location>
</feature>
<dbReference type="EMBL" id="JBHUPA010000003">
    <property type="protein sequence ID" value="MFD2961814.1"/>
    <property type="molecule type" value="Genomic_DNA"/>
</dbReference>
<proteinExistence type="predicted"/>
<evidence type="ECO:0000259" key="7">
    <source>
        <dbReference type="PROSITE" id="PS50850"/>
    </source>
</evidence>
<reference evidence="9" key="1">
    <citation type="journal article" date="2019" name="Int. J. Syst. Evol. Microbiol.">
        <title>The Global Catalogue of Microorganisms (GCM) 10K type strain sequencing project: providing services to taxonomists for standard genome sequencing and annotation.</title>
        <authorList>
            <consortium name="The Broad Institute Genomics Platform"/>
            <consortium name="The Broad Institute Genome Sequencing Center for Infectious Disease"/>
            <person name="Wu L."/>
            <person name="Ma J."/>
        </authorList>
    </citation>
    <scope>NUCLEOTIDE SEQUENCE [LARGE SCALE GENOMIC DNA]</scope>
    <source>
        <strain evidence="9">KCTC 23098</strain>
    </source>
</reference>
<dbReference type="CDD" id="cd17324">
    <property type="entry name" value="MFS_NepI_like"/>
    <property type="match status" value="1"/>
</dbReference>